<reference evidence="2 3" key="1">
    <citation type="submission" date="2018-12" db="EMBL/GenBank/DDBJ databases">
        <title>The genome sequences of Variovorax guangxiensis DSM 27352.</title>
        <authorList>
            <person name="Gao J."/>
            <person name="Sun J."/>
        </authorList>
    </citation>
    <scope>NUCLEOTIDE SEQUENCE [LARGE SCALE GENOMIC DNA]</scope>
    <source>
        <strain evidence="2 3">DSM 27352</strain>
    </source>
</reference>
<dbReference type="AlphaFoldDB" id="A0A3S0ZJM6"/>
<accession>A0A3S0ZJM6</accession>
<dbReference type="OrthoDB" id="8847541at2"/>
<evidence type="ECO:0000313" key="4">
    <source>
        <dbReference type="Proteomes" id="UP000524450"/>
    </source>
</evidence>
<dbReference type="Proteomes" id="UP000524450">
    <property type="component" value="Unassembled WGS sequence"/>
</dbReference>
<dbReference type="EMBL" id="JACIFZ010000004">
    <property type="protein sequence ID" value="MBB4222961.1"/>
    <property type="molecule type" value="Genomic_DNA"/>
</dbReference>
<evidence type="ECO:0000313" key="3">
    <source>
        <dbReference type="Proteomes" id="UP000281118"/>
    </source>
</evidence>
<proteinExistence type="predicted"/>
<organism evidence="2 3">
    <name type="scientific">Variovorax guangxiensis</name>
    <dbReference type="NCBI Taxonomy" id="1775474"/>
    <lineage>
        <taxon>Bacteria</taxon>
        <taxon>Pseudomonadati</taxon>
        <taxon>Pseudomonadota</taxon>
        <taxon>Betaproteobacteria</taxon>
        <taxon>Burkholderiales</taxon>
        <taxon>Comamonadaceae</taxon>
        <taxon>Variovorax</taxon>
    </lineage>
</organism>
<protein>
    <submittedName>
        <fullName evidence="1">Peptidoglycan hydrolase-like protein with peptidoglycan-binding domain</fullName>
    </submittedName>
    <submittedName>
        <fullName evidence="2">Peptidoglycan-binding protein</fullName>
    </submittedName>
</protein>
<dbReference type="EMBL" id="RXFT01000023">
    <property type="protein sequence ID" value="RUR71680.1"/>
    <property type="molecule type" value="Genomic_DNA"/>
</dbReference>
<reference evidence="1 4" key="2">
    <citation type="submission" date="2020-08" db="EMBL/GenBank/DDBJ databases">
        <title>Genomic Encyclopedia of Type Strains, Phase IV (KMG-V): Genome sequencing to study the core and pangenomes of soil and plant-associated prokaryotes.</title>
        <authorList>
            <person name="Whitman W."/>
        </authorList>
    </citation>
    <scope>NUCLEOTIDE SEQUENCE [LARGE SCALE GENOMIC DNA]</scope>
    <source>
        <strain evidence="1 4">34/80</strain>
    </source>
</reference>
<dbReference type="RefSeq" id="WP_126025740.1">
    <property type="nucleotide sequence ID" value="NZ_JACIFZ010000004.1"/>
</dbReference>
<keyword evidence="1" id="KW-0378">Hydrolase</keyword>
<dbReference type="GO" id="GO:0016787">
    <property type="term" value="F:hydrolase activity"/>
    <property type="evidence" value="ECO:0007669"/>
    <property type="project" value="UniProtKB-KW"/>
</dbReference>
<name>A0A3S0ZJM6_9BURK</name>
<dbReference type="Gene3D" id="1.10.101.10">
    <property type="entry name" value="PGBD-like superfamily/PGBD"/>
    <property type="match status" value="1"/>
</dbReference>
<evidence type="ECO:0000313" key="2">
    <source>
        <dbReference type="EMBL" id="RUR71680.1"/>
    </source>
</evidence>
<comment type="caution">
    <text evidence="2">The sequence shown here is derived from an EMBL/GenBank/DDBJ whole genome shotgun (WGS) entry which is preliminary data.</text>
</comment>
<sequence length="179" mass="19590">MAFSTPLIGKSGALLTAYNIDWSVGRIGSNTREDVMLVQALFKIFYYELLGFNHDLDPPPGQTEVIVVDGYYGPVTQKHITHFQTQAIALGQKVLPDGIFDPFREPGASSTLSKTRYALDLLNNGCANCCKEQGIDNYTNLPNRSDMPAQLRNALKKVKKTASKYTYVAPQTVPSTGGA</sequence>
<dbReference type="InterPro" id="IPR036366">
    <property type="entry name" value="PGBDSf"/>
</dbReference>
<dbReference type="Proteomes" id="UP000281118">
    <property type="component" value="Unassembled WGS sequence"/>
</dbReference>
<evidence type="ECO:0000313" key="1">
    <source>
        <dbReference type="EMBL" id="MBB4222961.1"/>
    </source>
</evidence>
<gene>
    <name evidence="2" type="ORF">EJP67_32005</name>
    <name evidence="1" type="ORF">GGD71_003743</name>
</gene>